<evidence type="ECO:0000313" key="7">
    <source>
        <dbReference type="EMBL" id="GFE54722.1"/>
    </source>
</evidence>
<dbReference type="GO" id="GO:0016926">
    <property type="term" value="P:protein desumoylation"/>
    <property type="evidence" value="ECO:0007669"/>
    <property type="project" value="TreeGrafter"/>
</dbReference>
<evidence type="ECO:0000256" key="4">
    <source>
        <dbReference type="ARBA" id="ARBA00022807"/>
    </source>
</evidence>
<gene>
    <name evidence="7" type="ORF">BaOVIS_021260</name>
</gene>
<keyword evidence="2 7" id="KW-0645">Protease</keyword>
<dbReference type="InterPro" id="IPR038765">
    <property type="entry name" value="Papain-like_cys_pep_sf"/>
</dbReference>
<accession>A0A9W5TDV8</accession>
<feature type="region of interest" description="Disordered" evidence="5">
    <location>
        <begin position="1"/>
        <end position="22"/>
    </location>
</feature>
<comment type="caution">
    <text evidence="7">The sequence shown here is derived from an EMBL/GenBank/DDBJ whole genome shotgun (WGS) entry which is preliminary data.</text>
</comment>
<dbReference type="Pfam" id="PF02902">
    <property type="entry name" value="Peptidase_C48"/>
    <property type="match status" value="1"/>
</dbReference>
<keyword evidence="4" id="KW-0788">Thiol protease</keyword>
<dbReference type="GO" id="GO:0005634">
    <property type="term" value="C:nucleus"/>
    <property type="evidence" value="ECO:0007669"/>
    <property type="project" value="TreeGrafter"/>
</dbReference>
<protein>
    <submittedName>
        <fullName evidence="7">Ulp1 protease C-terminal catalytic domain-containing protein</fullName>
    </submittedName>
</protein>
<dbReference type="EMBL" id="BLIY01000017">
    <property type="protein sequence ID" value="GFE54722.1"/>
    <property type="molecule type" value="Genomic_DNA"/>
</dbReference>
<dbReference type="Gene3D" id="3.40.395.10">
    <property type="entry name" value="Adenoviral Proteinase, Chain A"/>
    <property type="match status" value="1"/>
</dbReference>
<evidence type="ECO:0000256" key="2">
    <source>
        <dbReference type="ARBA" id="ARBA00022670"/>
    </source>
</evidence>
<evidence type="ECO:0000256" key="5">
    <source>
        <dbReference type="SAM" id="MobiDB-lite"/>
    </source>
</evidence>
<evidence type="ECO:0000256" key="1">
    <source>
        <dbReference type="ARBA" id="ARBA00005234"/>
    </source>
</evidence>
<organism evidence="7 8">
    <name type="scientific">Babesia ovis</name>
    <dbReference type="NCBI Taxonomy" id="5869"/>
    <lineage>
        <taxon>Eukaryota</taxon>
        <taxon>Sar</taxon>
        <taxon>Alveolata</taxon>
        <taxon>Apicomplexa</taxon>
        <taxon>Aconoidasida</taxon>
        <taxon>Piroplasmida</taxon>
        <taxon>Babesiidae</taxon>
        <taxon>Babesia</taxon>
    </lineage>
</organism>
<comment type="similarity">
    <text evidence="1">Belongs to the peptidase C48 family.</text>
</comment>
<reference evidence="7" key="1">
    <citation type="submission" date="2019-12" db="EMBL/GenBank/DDBJ databases">
        <title>Genome sequence of Babesia ovis.</title>
        <authorList>
            <person name="Yamagishi J."/>
            <person name="Sevinc F."/>
            <person name="Xuan X."/>
        </authorList>
    </citation>
    <scope>NUCLEOTIDE SEQUENCE</scope>
    <source>
        <strain evidence="7">Selcuk</strain>
    </source>
</reference>
<dbReference type="InterPro" id="IPR003653">
    <property type="entry name" value="Peptidase_C48_C"/>
</dbReference>
<dbReference type="PROSITE" id="PS50600">
    <property type="entry name" value="ULP_PROTEASE"/>
    <property type="match status" value="1"/>
</dbReference>
<name>A0A9W5TDV8_BABOV</name>
<proteinExistence type="inferred from homology"/>
<keyword evidence="3" id="KW-0378">Hydrolase</keyword>
<evidence type="ECO:0000313" key="8">
    <source>
        <dbReference type="Proteomes" id="UP001057455"/>
    </source>
</evidence>
<dbReference type="Proteomes" id="UP001057455">
    <property type="component" value="Unassembled WGS sequence"/>
</dbReference>
<sequence length="412" mass="46875">MGESTDGRSSPSMVKSGKGIVAESNNTGVMESGNIGVMETGNTGVIDSSNTGVMESGNAVVVQKGLEKTSDLEKCYNAVISDISKLSFSNIEGIDSIVNKTLGSRLDRLKKKLGALGDDPVVIDPLPKPTEPGYDIWDLKKRELQVKRETENIHTLFQNETRQRWLNTDLLGDRLESLELLRKGTGSHILADKFGIEMTRKHLGCLDGPHWLNDEVINFYIGLIQERNDALVKNMTEGIPRCLCFNTFFFDMLSGADDPRTQYNYKAVERWTTRKKVDVFSVDILLIPVHKSKTHWCLGVVDMRPESRCIYMFDSLGGSHQRFFINIRKWLQDEHLHKKGKPLDNINDWRYNRGYQAERAAPRQHNGYDCGVFLCQYAECISIGKIFDFTQRDIRDKREIMIQQILRGSIFE</sequence>
<dbReference type="PANTHER" id="PTHR12606">
    <property type="entry name" value="SENTRIN/SUMO-SPECIFIC PROTEASE"/>
    <property type="match status" value="1"/>
</dbReference>
<dbReference type="AlphaFoldDB" id="A0A9W5TDV8"/>
<dbReference type="GO" id="GO:0006508">
    <property type="term" value="P:proteolysis"/>
    <property type="evidence" value="ECO:0007669"/>
    <property type="project" value="UniProtKB-KW"/>
</dbReference>
<feature type="domain" description="Ubiquitin-like protease family profile" evidence="6">
    <location>
        <begin position="196"/>
        <end position="381"/>
    </location>
</feature>
<dbReference type="OrthoDB" id="198735at2759"/>
<evidence type="ECO:0000256" key="3">
    <source>
        <dbReference type="ARBA" id="ARBA00022801"/>
    </source>
</evidence>
<keyword evidence="8" id="KW-1185">Reference proteome</keyword>
<evidence type="ECO:0000259" key="6">
    <source>
        <dbReference type="PROSITE" id="PS50600"/>
    </source>
</evidence>
<dbReference type="GO" id="GO:0016929">
    <property type="term" value="F:deSUMOylase activity"/>
    <property type="evidence" value="ECO:0007669"/>
    <property type="project" value="TreeGrafter"/>
</dbReference>
<dbReference type="SUPFAM" id="SSF54001">
    <property type="entry name" value="Cysteine proteinases"/>
    <property type="match status" value="1"/>
</dbReference>
<dbReference type="PANTHER" id="PTHR12606:SF141">
    <property type="entry name" value="GH15225P-RELATED"/>
    <property type="match status" value="1"/>
</dbReference>